<reference evidence="1 2" key="1">
    <citation type="submission" date="2020-02" db="EMBL/GenBank/DDBJ databases">
        <authorList>
            <person name="Li X.-J."/>
            <person name="Han X.-M."/>
        </authorList>
    </citation>
    <scope>NUCLEOTIDE SEQUENCE [LARGE SCALE GENOMIC DNA]</scope>
    <source>
        <strain evidence="1 2">CCTCC AB 2017055</strain>
    </source>
</reference>
<organism evidence="1 2">
    <name type="scientific">Phytoactinopolyspora halotolerans</name>
    <dbReference type="NCBI Taxonomy" id="1981512"/>
    <lineage>
        <taxon>Bacteria</taxon>
        <taxon>Bacillati</taxon>
        <taxon>Actinomycetota</taxon>
        <taxon>Actinomycetes</taxon>
        <taxon>Jiangellales</taxon>
        <taxon>Jiangellaceae</taxon>
        <taxon>Phytoactinopolyspora</taxon>
    </lineage>
</organism>
<comment type="caution">
    <text evidence="1">The sequence shown here is derived from an EMBL/GenBank/DDBJ whole genome shotgun (WGS) entry which is preliminary data.</text>
</comment>
<name>A0A6L9SAA4_9ACTN</name>
<dbReference type="Gene3D" id="3.90.1560.10">
    <property type="entry name" value="ComB-like"/>
    <property type="match status" value="1"/>
</dbReference>
<dbReference type="RefSeq" id="WP_163740133.1">
    <property type="nucleotide sequence ID" value="NZ_JAAGOA010000012.1"/>
</dbReference>
<dbReference type="InterPro" id="IPR036702">
    <property type="entry name" value="ComB-like_sf"/>
</dbReference>
<evidence type="ECO:0000313" key="1">
    <source>
        <dbReference type="EMBL" id="NEE01983.1"/>
    </source>
</evidence>
<gene>
    <name evidence="1" type="ORF">G1H10_17550</name>
</gene>
<keyword evidence="2" id="KW-1185">Reference proteome</keyword>
<dbReference type="GO" id="GO:0000287">
    <property type="term" value="F:magnesium ion binding"/>
    <property type="evidence" value="ECO:0007669"/>
    <property type="project" value="InterPro"/>
</dbReference>
<accession>A0A6L9SAA4</accession>
<dbReference type="SUPFAM" id="SSF142823">
    <property type="entry name" value="ComB-like"/>
    <property type="match status" value="1"/>
</dbReference>
<protein>
    <submittedName>
        <fullName evidence="1">Uncharacterized protein</fullName>
    </submittedName>
</protein>
<sequence>MTGLGPEAQVAAATFLGISPRLVELLMGCCRGRALAVAAFAEDVEVAAELDSSACVRS</sequence>
<dbReference type="Proteomes" id="UP000475214">
    <property type="component" value="Unassembled WGS sequence"/>
</dbReference>
<dbReference type="EMBL" id="JAAGOA010000012">
    <property type="protein sequence ID" value="NEE01983.1"/>
    <property type="molecule type" value="Genomic_DNA"/>
</dbReference>
<dbReference type="GO" id="GO:0050532">
    <property type="term" value="F:2-phosphosulfolactate phosphatase activity"/>
    <property type="evidence" value="ECO:0007669"/>
    <property type="project" value="InterPro"/>
</dbReference>
<proteinExistence type="predicted"/>
<dbReference type="AlphaFoldDB" id="A0A6L9SAA4"/>
<evidence type="ECO:0000313" key="2">
    <source>
        <dbReference type="Proteomes" id="UP000475214"/>
    </source>
</evidence>